<evidence type="ECO:0000313" key="2">
    <source>
        <dbReference type="EMBL" id="AOG60855.1"/>
    </source>
</evidence>
<protein>
    <recommendedName>
        <fullName evidence="1">B3/B4 tRNA-binding domain-containing protein</fullName>
    </recommendedName>
</protein>
<proteinExistence type="predicted"/>
<evidence type="ECO:0000313" key="3">
    <source>
        <dbReference type="Proteomes" id="UP000094378"/>
    </source>
</evidence>
<dbReference type="InterPro" id="IPR020825">
    <property type="entry name" value="Phe-tRNA_synthase-like_B3/B4"/>
</dbReference>
<organism evidence="2 3">
    <name type="scientific">Spiroplasma helicoides</name>
    <dbReference type="NCBI Taxonomy" id="216938"/>
    <lineage>
        <taxon>Bacteria</taxon>
        <taxon>Bacillati</taxon>
        <taxon>Mycoplasmatota</taxon>
        <taxon>Mollicutes</taxon>
        <taxon>Entomoplasmatales</taxon>
        <taxon>Spiroplasmataceae</taxon>
        <taxon>Spiroplasma</taxon>
    </lineage>
</organism>
<dbReference type="AlphaFoldDB" id="A0A1B3SLN7"/>
<dbReference type="STRING" id="216938.SHELI_v1c09060"/>
<feature type="domain" description="B3/B4 tRNA-binding" evidence="1">
    <location>
        <begin position="64"/>
        <end position="216"/>
    </location>
</feature>
<dbReference type="KEGG" id="shj:SHELI_v1c09060"/>
<accession>A0A1B3SLN7</accession>
<dbReference type="Proteomes" id="UP000094378">
    <property type="component" value="Chromosome"/>
</dbReference>
<dbReference type="InterPro" id="IPR005146">
    <property type="entry name" value="B3/B4_tRNA-bd"/>
</dbReference>
<dbReference type="Pfam" id="PF03483">
    <property type="entry name" value="B3_4"/>
    <property type="match status" value="1"/>
</dbReference>
<dbReference type="GO" id="GO:0004826">
    <property type="term" value="F:phenylalanine-tRNA ligase activity"/>
    <property type="evidence" value="ECO:0007669"/>
    <property type="project" value="InterPro"/>
</dbReference>
<dbReference type="PANTHER" id="PTHR39209">
    <property type="match status" value="1"/>
</dbReference>
<dbReference type="PATRIC" id="fig|216938.3.peg.919"/>
<name>A0A1B3SLN7_9MOLU</name>
<evidence type="ECO:0000259" key="1">
    <source>
        <dbReference type="SMART" id="SM00873"/>
    </source>
</evidence>
<dbReference type="OrthoDB" id="276580at2"/>
<reference evidence="2 3" key="1">
    <citation type="submission" date="2016-08" db="EMBL/GenBank/DDBJ databases">
        <title>Complete genome sequence of Spiroplasma helicoides TABS-2 (DSM 22551).</title>
        <authorList>
            <person name="Shen W.-Y."/>
            <person name="Lo W.-S."/>
            <person name="Lai Y.-C."/>
            <person name="Kuo C.-H."/>
        </authorList>
    </citation>
    <scope>NUCLEOTIDE SEQUENCE [LARGE SCALE GENOMIC DNA]</scope>
    <source>
        <strain evidence="2 3">TABS-2</strain>
    </source>
</reference>
<gene>
    <name evidence="2" type="ORF">SHELI_v1c09060</name>
</gene>
<dbReference type="SMART" id="SM00873">
    <property type="entry name" value="B3_4"/>
    <property type="match status" value="1"/>
</dbReference>
<dbReference type="RefSeq" id="WP_069117113.1">
    <property type="nucleotide sequence ID" value="NZ_CP017015.1"/>
</dbReference>
<dbReference type="PANTHER" id="PTHR39209:SF2">
    <property type="entry name" value="CYTOPLASMIC PROTEIN"/>
    <property type="match status" value="1"/>
</dbReference>
<keyword evidence="3" id="KW-1185">Reference proteome</keyword>
<dbReference type="GO" id="GO:0003723">
    <property type="term" value="F:RNA binding"/>
    <property type="evidence" value="ECO:0007669"/>
    <property type="project" value="InterPro"/>
</dbReference>
<sequence length="233" mass="26868">MSKFKLTNEFLNIFPNVEIGVLVLKGIKNEYDDQIKYKNYLNQAIEESKKFITAEVFSENTIVQKWRNAYQLFKTKKGARSSIEALLKRVNNQSELNIINPLVDIYNCISLKFGVPCGGEDLDLIKGDILLTKANGNEEFITLGSDKSEPPYENEIIYKDEVGAICRCLNWRECTRTMLTEQTKNAVFFIEEIESDNSNFTKAVDELAKMFEDNFKVKSKVYILNKNKQEVEL</sequence>
<dbReference type="SUPFAM" id="SSF56037">
    <property type="entry name" value="PheT/TilS domain"/>
    <property type="match status" value="1"/>
</dbReference>
<dbReference type="Gene3D" id="3.50.40.10">
    <property type="entry name" value="Phenylalanyl-trna Synthetase, Chain B, domain 3"/>
    <property type="match status" value="1"/>
</dbReference>
<dbReference type="EMBL" id="CP017015">
    <property type="protein sequence ID" value="AOG60855.1"/>
    <property type="molecule type" value="Genomic_DNA"/>
</dbReference>